<protein>
    <submittedName>
        <fullName evidence="2">Glutathione S-transferase C-terminal domain-containing protein</fullName>
    </submittedName>
</protein>
<dbReference type="InterPro" id="IPR050931">
    <property type="entry name" value="Mito_Protein_Transport_Metaxin"/>
</dbReference>
<dbReference type="InterPro" id="IPR040079">
    <property type="entry name" value="Glutathione_S-Trfase"/>
</dbReference>
<dbReference type="PANTHER" id="PTHR12289">
    <property type="entry name" value="METAXIN RELATED"/>
    <property type="match status" value="1"/>
</dbReference>
<reference evidence="2" key="2">
    <citation type="submission" date="2023-07" db="EMBL/GenBank/DDBJ databases">
        <authorList>
            <person name="Shen H."/>
        </authorList>
    </citation>
    <scope>NUCLEOTIDE SEQUENCE</scope>
    <source>
        <strain evidence="2">TNR-22</strain>
    </source>
</reference>
<reference evidence="2" key="1">
    <citation type="journal article" date="2015" name="Int. J. Syst. Evol. Microbiol.">
        <title>Rhizobium alvei sp. nov., isolated from a freshwater river.</title>
        <authorList>
            <person name="Sheu S.Y."/>
            <person name="Huang H.W."/>
            <person name="Young C.C."/>
            <person name="Chen W.M."/>
        </authorList>
    </citation>
    <scope>NUCLEOTIDE SEQUENCE</scope>
    <source>
        <strain evidence="2">TNR-22</strain>
    </source>
</reference>
<dbReference type="Proteomes" id="UP001174932">
    <property type="component" value="Unassembled WGS sequence"/>
</dbReference>
<dbReference type="EMBL" id="JAUOZU010000009">
    <property type="protein sequence ID" value="MDO6965102.1"/>
    <property type="molecule type" value="Genomic_DNA"/>
</dbReference>
<dbReference type="Gene3D" id="3.40.30.10">
    <property type="entry name" value="Glutaredoxin"/>
    <property type="match status" value="1"/>
</dbReference>
<accession>A0ABT8YN85</accession>
<dbReference type="Pfam" id="PF17171">
    <property type="entry name" value="GST_C_6"/>
    <property type="match status" value="1"/>
</dbReference>
<dbReference type="SFLD" id="SFLDS00019">
    <property type="entry name" value="Glutathione_Transferase_(cytos"/>
    <property type="match status" value="1"/>
</dbReference>
<dbReference type="SUPFAM" id="SSF47616">
    <property type="entry name" value="GST C-terminal domain-like"/>
    <property type="match status" value="1"/>
</dbReference>
<keyword evidence="3" id="KW-1185">Reference proteome</keyword>
<comment type="caution">
    <text evidence="2">The sequence shown here is derived from an EMBL/GenBank/DDBJ whole genome shotgun (WGS) entry which is preliminary data.</text>
</comment>
<dbReference type="SFLD" id="SFLDG01180">
    <property type="entry name" value="SUF1"/>
    <property type="match status" value="1"/>
</dbReference>
<dbReference type="InterPro" id="IPR026928">
    <property type="entry name" value="FAX/IsoI-like"/>
</dbReference>
<name>A0ABT8YN85_9HYPH</name>
<organism evidence="2 3">
    <name type="scientific">Rhizobium alvei</name>
    <dbReference type="NCBI Taxonomy" id="1132659"/>
    <lineage>
        <taxon>Bacteria</taxon>
        <taxon>Pseudomonadati</taxon>
        <taxon>Pseudomonadota</taxon>
        <taxon>Alphaproteobacteria</taxon>
        <taxon>Hyphomicrobiales</taxon>
        <taxon>Rhizobiaceae</taxon>
        <taxon>Rhizobium/Agrobacterium group</taxon>
        <taxon>Rhizobium</taxon>
    </lineage>
</organism>
<dbReference type="CDD" id="cd03193">
    <property type="entry name" value="GST_C_Metaxin"/>
    <property type="match status" value="1"/>
</dbReference>
<evidence type="ECO:0000313" key="2">
    <source>
        <dbReference type="EMBL" id="MDO6965102.1"/>
    </source>
</evidence>
<dbReference type="InterPro" id="IPR033468">
    <property type="entry name" value="Metaxin_GST"/>
</dbReference>
<evidence type="ECO:0000259" key="1">
    <source>
        <dbReference type="PROSITE" id="PS50404"/>
    </source>
</evidence>
<dbReference type="InterPro" id="IPR036282">
    <property type="entry name" value="Glutathione-S-Trfase_C_sf"/>
</dbReference>
<dbReference type="RefSeq" id="WP_304377036.1">
    <property type="nucleotide sequence ID" value="NZ_JAUOZU010000009.1"/>
</dbReference>
<gene>
    <name evidence="2" type="ORF">Q4481_14125</name>
</gene>
<evidence type="ECO:0000313" key="3">
    <source>
        <dbReference type="Proteomes" id="UP001174932"/>
    </source>
</evidence>
<dbReference type="InterPro" id="IPR012336">
    <property type="entry name" value="Thioredoxin-like_fold"/>
</dbReference>
<dbReference type="InterPro" id="IPR036249">
    <property type="entry name" value="Thioredoxin-like_sf"/>
</dbReference>
<dbReference type="SUPFAM" id="SSF52833">
    <property type="entry name" value="Thioredoxin-like"/>
    <property type="match status" value="1"/>
</dbReference>
<feature type="domain" description="GST N-terminal" evidence="1">
    <location>
        <begin position="7"/>
        <end position="79"/>
    </location>
</feature>
<dbReference type="InterPro" id="IPR004045">
    <property type="entry name" value="Glutathione_S-Trfase_N"/>
</dbReference>
<sequence>MITLYGFGPGLGQPDLSPFVMKVMALLRMSGLPFQVEHGLKAVRGAPFGKLPYIRDGETIIADSRFIRRYLEEARGIDFTGGYDRATLAQGHFVERMLEEGTYFTALHRRWAQPSGWPVLRQAAFGTLPFPLSMIVPPIARRSVVRSLIGQGTGRLPVEKIEALAIADFEALALFLADKPYLLGDRPSASDATVLAFLTAALEPAFPGPMLDALRHHSNLVTYRDRLAPLFLTSDGSLQV</sequence>
<dbReference type="PANTHER" id="PTHR12289:SF41">
    <property type="entry name" value="FAILED AXON CONNECTIONS-RELATED"/>
    <property type="match status" value="1"/>
</dbReference>
<dbReference type="SFLD" id="SFLDG01200">
    <property type="entry name" value="SUF1.1"/>
    <property type="match status" value="1"/>
</dbReference>
<proteinExistence type="predicted"/>
<dbReference type="PROSITE" id="PS50404">
    <property type="entry name" value="GST_NTER"/>
    <property type="match status" value="1"/>
</dbReference>
<dbReference type="Pfam" id="PF17172">
    <property type="entry name" value="GST_N_4"/>
    <property type="match status" value="1"/>
</dbReference>